<dbReference type="PANTHER" id="PTHR11909">
    <property type="entry name" value="CASEIN KINASE-RELATED"/>
    <property type="match status" value="1"/>
</dbReference>
<dbReference type="Gene3D" id="1.10.510.10">
    <property type="entry name" value="Transferase(Phosphotransferase) domain 1"/>
    <property type="match status" value="1"/>
</dbReference>
<evidence type="ECO:0000256" key="1">
    <source>
        <dbReference type="ARBA" id="ARBA00012513"/>
    </source>
</evidence>
<organism evidence="3 4">
    <name type="scientific">Globodera rostochiensis</name>
    <name type="common">Golden nematode worm</name>
    <name type="synonym">Heterodera rostochiensis</name>
    <dbReference type="NCBI Taxonomy" id="31243"/>
    <lineage>
        <taxon>Eukaryota</taxon>
        <taxon>Metazoa</taxon>
        <taxon>Ecdysozoa</taxon>
        <taxon>Nematoda</taxon>
        <taxon>Chromadorea</taxon>
        <taxon>Rhabditida</taxon>
        <taxon>Tylenchina</taxon>
        <taxon>Tylenchomorpha</taxon>
        <taxon>Tylenchoidea</taxon>
        <taxon>Heteroderidae</taxon>
        <taxon>Heteroderinae</taxon>
        <taxon>Globodera</taxon>
    </lineage>
</organism>
<dbReference type="GO" id="GO:0004674">
    <property type="term" value="F:protein serine/threonine kinase activity"/>
    <property type="evidence" value="ECO:0007669"/>
    <property type="project" value="UniProtKB-EC"/>
</dbReference>
<protein>
    <recommendedName>
        <fullName evidence="1">non-specific serine/threonine protein kinase</fullName>
        <ecNumber evidence="1">2.7.11.1</ecNumber>
    </recommendedName>
</protein>
<dbReference type="Proteomes" id="UP000887572">
    <property type="component" value="Unplaced"/>
</dbReference>
<dbReference type="WBParaSite" id="Gr19_v10_g7009.t1">
    <property type="protein sequence ID" value="Gr19_v10_g7009.t1"/>
    <property type="gene ID" value="Gr19_v10_g7009"/>
</dbReference>
<dbReference type="SUPFAM" id="SSF56112">
    <property type="entry name" value="Protein kinase-like (PK-like)"/>
    <property type="match status" value="1"/>
</dbReference>
<dbReference type="InterPro" id="IPR011009">
    <property type="entry name" value="Kinase-like_dom_sf"/>
</dbReference>
<feature type="domain" description="Protein kinase" evidence="2">
    <location>
        <begin position="22"/>
        <end position="307"/>
    </location>
</feature>
<proteinExistence type="predicted"/>
<dbReference type="PROSITE" id="PS50011">
    <property type="entry name" value="PROTEIN_KINASE_DOM"/>
    <property type="match status" value="1"/>
</dbReference>
<dbReference type="EC" id="2.7.11.1" evidence="1"/>
<dbReference type="InterPro" id="IPR000719">
    <property type="entry name" value="Prot_kinase_dom"/>
</dbReference>
<evidence type="ECO:0000259" key="2">
    <source>
        <dbReference type="PROSITE" id="PS50011"/>
    </source>
</evidence>
<name>A0A914I2Y1_GLORO</name>
<reference evidence="4" key="1">
    <citation type="submission" date="2022-11" db="UniProtKB">
        <authorList>
            <consortium name="WormBaseParasite"/>
        </authorList>
    </citation>
    <scope>IDENTIFICATION</scope>
</reference>
<dbReference type="PROSITE" id="PS00108">
    <property type="entry name" value="PROTEIN_KINASE_ST"/>
    <property type="match status" value="1"/>
</dbReference>
<dbReference type="SMART" id="SM00220">
    <property type="entry name" value="S_TKc"/>
    <property type="match status" value="1"/>
</dbReference>
<dbReference type="InterPro" id="IPR050235">
    <property type="entry name" value="CK1_Ser-Thr_kinase"/>
</dbReference>
<dbReference type="Pfam" id="PF00069">
    <property type="entry name" value="Pkinase"/>
    <property type="match status" value="1"/>
</dbReference>
<dbReference type="GO" id="GO:0005524">
    <property type="term" value="F:ATP binding"/>
    <property type="evidence" value="ECO:0007669"/>
    <property type="project" value="InterPro"/>
</dbReference>
<dbReference type="AlphaFoldDB" id="A0A914I2Y1"/>
<dbReference type="InterPro" id="IPR008271">
    <property type="entry name" value="Ser/Thr_kinase_AS"/>
</dbReference>
<evidence type="ECO:0000313" key="3">
    <source>
        <dbReference type="Proteomes" id="UP000887572"/>
    </source>
</evidence>
<evidence type="ECO:0000313" key="4">
    <source>
        <dbReference type="WBParaSite" id="Gr19_v10_g7009.t1"/>
    </source>
</evidence>
<keyword evidence="3" id="KW-1185">Reference proteome</keyword>
<sequence length="342" mass="38764">MAEQLAVELVSLRAGVRVSDRWTIIEKLGPAEHGAVYLCHKDYGMVAAMKTERANTEHQQLVMEANVMRSLDKLSEGDNKHFCRCLELGRDEQKDVQTGTMKPFNFIRVADGLVREAGGRFSPGTAIGMALQLLDAIKALHSVGYLHRDIKPANTTIGRPESNEQRLLYLIDFGMARKYVREDGSHRRPRTNSNFRGAPRYASISAHIGRDYSRKDDIESWFYVLVELYTGMLPWSGTGDMREIGDMKRLRSNNQPANIQRQAVQHLLSGCPADCGWGGILRHIDELTFDDRRNYDMISSTAQHPLQAEHSGASVRLGGGRTLSRRRRRSIRWPVIYFVPLR</sequence>
<accession>A0A914I2Y1</accession>